<dbReference type="Proteomes" id="UP000316343">
    <property type="component" value="Unassembled WGS sequence"/>
</dbReference>
<keyword evidence="2" id="KW-1185">Reference proteome</keyword>
<sequence>MINIQQISDTAHRMVVMGEFLQADAEKLVEFARERNKAGGGGNILIDVTAVTDFSFSAVAIELAHMPTLFKWIYGLGRIAVVSDNDWVRTGARLESALLPGVVYEVYDEDEADAALAWVLGKTDGAHRGAVHELDIGKPDIAAYEITGRLDREESERGTAMLRARFGDSDCSRLMLVIRNWHGFDADTMFSSEVFSGKLELMGKLDRYAIVGGPAWIKSMAGLMDPLIKPKLRCFDLDKQDEAIAWLEG</sequence>
<accession>A0A547PAW9</accession>
<reference evidence="1 2" key="1">
    <citation type="submission" date="2019-06" db="EMBL/GenBank/DDBJ databases">
        <title>Erythrobacter insulae sp. nov., isolated from a tidal flat.</title>
        <authorList>
            <person name="Yoon J.-H."/>
        </authorList>
    </citation>
    <scope>NUCLEOTIDE SEQUENCE [LARGE SCALE GENOMIC DNA]</scope>
    <source>
        <strain evidence="1 2">JBTF-M21</strain>
    </source>
</reference>
<dbReference type="InterPro" id="IPR036513">
    <property type="entry name" value="STAS_dom_sf"/>
</dbReference>
<gene>
    <name evidence="1" type="ORF">FGU71_05185</name>
</gene>
<dbReference type="Pfam" id="PF11964">
    <property type="entry name" value="SpoIIAA-like"/>
    <property type="match status" value="2"/>
</dbReference>
<evidence type="ECO:0000313" key="1">
    <source>
        <dbReference type="EMBL" id="TRD11298.1"/>
    </source>
</evidence>
<dbReference type="SUPFAM" id="SSF52091">
    <property type="entry name" value="SpoIIaa-like"/>
    <property type="match status" value="2"/>
</dbReference>
<dbReference type="OrthoDB" id="7619266at2"/>
<organism evidence="1 2">
    <name type="scientific">Erythrobacter insulae</name>
    <dbReference type="NCBI Taxonomy" id="2584124"/>
    <lineage>
        <taxon>Bacteria</taxon>
        <taxon>Pseudomonadati</taxon>
        <taxon>Pseudomonadota</taxon>
        <taxon>Alphaproteobacteria</taxon>
        <taxon>Sphingomonadales</taxon>
        <taxon>Erythrobacteraceae</taxon>
        <taxon>Erythrobacter/Porphyrobacter group</taxon>
        <taxon>Erythrobacter</taxon>
    </lineage>
</organism>
<dbReference type="RefSeq" id="WP_142787564.1">
    <property type="nucleotide sequence ID" value="NZ_VHJK01000001.1"/>
</dbReference>
<dbReference type="EMBL" id="VHJK01000001">
    <property type="protein sequence ID" value="TRD11298.1"/>
    <property type="molecule type" value="Genomic_DNA"/>
</dbReference>
<dbReference type="AlphaFoldDB" id="A0A547PAW9"/>
<evidence type="ECO:0000313" key="2">
    <source>
        <dbReference type="Proteomes" id="UP000316343"/>
    </source>
</evidence>
<proteinExistence type="predicted"/>
<name>A0A547PAW9_9SPHN</name>
<protein>
    <submittedName>
        <fullName evidence="1">STAS/SEC14 domain-containing protein</fullName>
    </submittedName>
</protein>
<dbReference type="InterPro" id="IPR038396">
    <property type="entry name" value="SpoIIAA-like_sf"/>
</dbReference>
<comment type="caution">
    <text evidence="1">The sequence shown here is derived from an EMBL/GenBank/DDBJ whole genome shotgun (WGS) entry which is preliminary data.</text>
</comment>
<dbReference type="Gene3D" id="3.40.50.10600">
    <property type="entry name" value="SpoIIaa-like domains"/>
    <property type="match status" value="2"/>
</dbReference>
<dbReference type="InterPro" id="IPR021866">
    <property type="entry name" value="SpoIIAA-like"/>
</dbReference>